<dbReference type="SUPFAM" id="SSF53474">
    <property type="entry name" value="alpha/beta-Hydrolases"/>
    <property type="match status" value="1"/>
</dbReference>
<name>A0A177HKU7_9ACTN</name>
<dbReference type="GO" id="GO:0008236">
    <property type="term" value="F:serine-type peptidase activity"/>
    <property type="evidence" value="ECO:0007669"/>
    <property type="project" value="InterPro"/>
</dbReference>
<dbReference type="EMBL" id="LOHS01000117">
    <property type="protein sequence ID" value="OAH10854.1"/>
    <property type="molecule type" value="Genomic_DNA"/>
</dbReference>
<accession>A0A177HKU7</accession>
<comment type="caution">
    <text evidence="2">The sequence shown here is derived from an EMBL/GenBank/DDBJ whole genome shotgun (WGS) entry which is preliminary data.</text>
</comment>
<proteinExistence type="predicted"/>
<dbReference type="Gene3D" id="3.40.50.1820">
    <property type="entry name" value="alpha/beta hydrolase"/>
    <property type="match status" value="1"/>
</dbReference>
<dbReference type="Pfam" id="PF00326">
    <property type="entry name" value="Peptidase_S9"/>
    <property type="match status" value="1"/>
</dbReference>
<keyword evidence="3" id="KW-1185">Reference proteome</keyword>
<dbReference type="InterPro" id="IPR029058">
    <property type="entry name" value="AB_hydrolase_fold"/>
</dbReference>
<dbReference type="AlphaFoldDB" id="A0A177HKU7"/>
<organism evidence="2 3">
    <name type="scientific">Streptomyces jeddahensis</name>
    <dbReference type="NCBI Taxonomy" id="1716141"/>
    <lineage>
        <taxon>Bacteria</taxon>
        <taxon>Bacillati</taxon>
        <taxon>Actinomycetota</taxon>
        <taxon>Actinomycetes</taxon>
        <taxon>Kitasatosporales</taxon>
        <taxon>Streptomycetaceae</taxon>
        <taxon>Streptomyces</taxon>
    </lineage>
</organism>
<evidence type="ECO:0000259" key="1">
    <source>
        <dbReference type="Pfam" id="PF00326"/>
    </source>
</evidence>
<dbReference type="PATRIC" id="fig|1716141.3.peg.5987"/>
<evidence type="ECO:0000313" key="2">
    <source>
        <dbReference type="EMBL" id="OAH10854.1"/>
    </source>
</evidence>
<dbReference type="InterPro" id="IPR001375">
    <property type="entry name" value="Peptidase_S9_cat"/>
</dbReference>
<dbReference type="OrthoDB" id="262125at2"/>
<sequence>MIRALDDDYRVPIFGQALSLHTDLQRLGAPVRFLHFPDEGHGIGAPNHIRIMYETVLNFLDHHVLGQQWQRPAKL</sequence>
<dbReference type="RefSeq" id="WP_107441421.1">
    <property type="nucleotide sequence ID" value="NZ_LOHS01000117.1"/>
</dbReference>
<feature type="domain" description="Peptidase S9 prolyl oligopeptidase catalytic" evidence="1">
    <location>
        <begin position="6"/>
        <end position="64"/>
    </location>
</feature>
<dbReference type="GO" id="GO:0006508">
    <property type="term" value="P:proteolysis"/>
    <property type="evidence" value="ECO:0007669"/>
    <property type="project" value="InterPro"/>
</dbReference>
<dbReference type="Proteomes" id="UP000077381">
    <property type="component" value="Unassembled WGS sequence"/>
</dbReference>
<gene>
    <name evidence="2" type="ORF">STSP_56960</name>
</gene>
<evidence type="ECO:0000313" key="3">
    <source>
        <dbReference type="Proteomes" id="UP000077381"/>
    </source>
</evidence>
<dbReference type="STRING" id="1716141.STSP_56960"/>
<reference evidence="2 3" key="1">
    <citation type="submission" date="2015-12" db="EMBL/GenBank/DDBJ databases">
        <title>Genome sequence of Streptomyces sp. G25.</title>
        <authorList>
            <person name="Poehlein A."/>
            <person name="Roettig A."/>
            <person name="Hiessl S."/>
            <person name="Hauschild P."/>
            <person name="Schauer J."/>
            <person name="Madkour M.H."/>
            <person name="Al-Ansari A.M."/>
            <person name="Almakishah N.H."/>
            <person name="Steinbuechel A."/>
            <person name="Daniel R."/>
        </authorList>
    </citation>
    <scope>NUCLEOTIDE SEQUENCE [LARGE SCALE GENOMIC DNA]</scope>
    <source>
        <strain evidence="3">G25(2015)</strain>
    </source>
</reference>
<protein>
    <submittedName>
        <fullName evidence="2">Prolyl oligopeptidase family protein</fullName>
    </submittedName>
</protein>